<organism evidence="1 2">
    <name type="scientific">Acetobacter conturbans</name>
    <dbReference type="NCBI Taxonomy" id="1737472"/>
    <lineage>
        <taxon>Bacteria</taxon>
        <taxon>Pseudomonadati</taxon>
        <taxon>Pseudomonadota</taxon>
        <taxon>Alphaproteobacteria</taxon>
        <taxon>Acetobacterales</taxon>
        <taxon>Acetobacteraceae</taxon>
        <taxon>Acetobacter</taxon>
    </lineage>
</organism>
<dbReference type="EMBL" id="WOSY01000043">
    <property type="protein sequence ID" value="NHN90257.1"/>
    <property type="molecule type" value="Genomic_DNA"/>
</dbReference>
<protein>
    <submittedName>
        <fullName evidence="1">Uncharacterized protein</fullName>
    </submittedName>
</protein>
<dbReference type="RefSeq" id="WP_173571410.1">
    <property type="nucleotide sequence ID" value="NZ_WOSY01000043.1"/>
</dbReference>
<sequence>MTEPYEEPDLEKDKWVRIMGVYGDERVLWDRKGAGRSLEELPVPRQLRDRLVQWSESYRDRDEHSEEEWIRLDPPFDIERYAAEGFALAHAVKAVLPDWTVIYFDVSKVDYKNPYLPRYVFEREI</sequence>
<comment type="caution">
    <text evidence="1">The sequence shown here is derived from an EMBL/GenBank/DDBJ whole genome shotgun (WGS) entry which is preliminary data.</text>
</comment>
<reference evidence="1 2" key="1">
    <citation type="journal article" date="2020" name="Int. J. Syst. Evol. Microbiol.">
        <title>Novel acetic acid bacteria from cider fermentations: Acetobacter conturbans sp. nov. and Acetobacter fallax sp. nov.</title>
        <authorList>
            <person name="Sombolestani A.S."/>
            <person name="Cleenwerck I."/>
            <person name="Cnockaert M."/>
            <person name="Borremans W."/>
            <person name="Wieme A.D."/>
            <person name="De Vuyst L."/>
            <person name="Vandamme P."/>
        </authorList>
    </citation>
    <scope>NUCLEOTIDE SEQUENCE [LARGE SCALE GENOMIC DNA]</scope>
    <source>
        <strain evidence="1 2">LMG 1627</strain>
    </source>
</reference>
<keyword evidence="2" id="KW-1185">Reference proteome</keyword>
<accession>A0ABX0K3C3</accession>
<dbReference type="Proteomes" id="UP000631653">
    <property type="component" value="Unassembled WGS sequence"/>
</dbReference>
<name>A0ABX0K3C3_9PROT</name>
<evidence type="ECO:0000313" key="1">
    <source>
        <dbReference type="EMBL" id="NHN90257.1"/>
    </source>
</evidence>
<proteinExistence type="predicted"/>
<gene>
    <name evidence="1" type="ORF">GOB81_16870</name>
</gene>
<evidence type="ECO:0000313" key="2">
    <source>
        <dbReference type="Proteomes" id="UP000631653"/>
    </source>
</evidence>